<dbReference type="STRING" id="305900.GV64_05205"/>
<evidence type="ECO:0000313" key="1">
    <source>
        <dbReference type="EMBL" id="KEI70222.1"/>
    </source>
</evidence>
<keyword evidence="2" id="KW-1185">Reference proteome</keyword>
<organism evidence="1 2">
    <name type="scientific">Endozoicomonas elysicola</name>
    <dbReference type="NCBI Taxonomy" id="305900"/>
    <lineage>
        <taxon>Bacteria</taxon>
        <taxon>Pseudomonadati</taxon>
        <taxon>Pseudomonadota</taxon>
        <taxon>Gammaproteobacteria</taxon>
        <taxon>Oceanospirillales</taxon>
        <taxon>Endozoicomonadaceae</taxon>
        <taxon>Endozoicomonas</taxon>
    </lineage>
</organism>
<name>A0A081K7U6_9GAMM</name>
<dbReference type="AlphaFoldDB" id="A0A081K7U6"/>
<evidence type="ECO:0000313" key="2">
    <source>
        <dbReference type="Proteomes" id="UP000027997"/>
    </source>
</evidence>
<reference evidence="1 2" key="1">
    <citation type="submission" date="2014-06" db="EMBL/GenBank/DDBJ databases">
        <title>Whole Genome Sequences of Three Symbiotic Endozoicomonas Bacteria.</title>
        <authorList>
            <person name="Neave M.J."/>
            <person name="Apprill A."/>
            <person name="Voolstra C.R."/>
        </authorList>
    </citation>
    <scope>NUCLEOTIDE SEQUENCE [LARGE SCALE GENOMIC DNA]</scope>
    <source>
        <strain evidence="1 2">DSM 22380</strain>
    </source>
</reference>
<dbReference type="Proteomes" id="UP000027997">
    <property type="component" value="Unassembled WGS sequence"/>
</dbReference>
<protein>
    <submittedName>
        <fullName evidence="1">Uncharacterized protein</fullName>
    </submittedName>
</protein>
<accession>A0A081K7U6</accession>
<dbReference type="EMBL" id="JOJP01000001">
    <property type="protein sequence ID" value="KEI70222.1"/>
    <property type="molecule type" value="Genomic_DNA"/>
</dbReference>
<gene>
    <name evidence="1" type="ORF">GV64_05205</name>
</gene>
<sequence>MTFLADTNSLIVVSLSSLITAAQPIGYGWKLSVLRGKPQSLMLPAAETSLFFSSWYFYMTFASLL</sequence>
<proteinExistence type="predicted"/>
<comment type="caution">
    <text evidence="1">The sequence shown here is derived from an EMBL/GenBank/DDBJ whole genome shotgun (WGS) entry which is preliminary data.</text>
</comment>